<evidence type="ECO:0000313" key="1">
    <source>
        <dbReference type="EMBL" id="CAG2233123.1"/>
    </source>
</evidence>
<gene>
    <name evidence="1" type="ORF">MEDL_45812</name>
</gene>
<dbReference type="Proteomes" id="UP000683360">
    <property type="component" value="Unassembled WGS sequence"/>
</dbReference>
<organism evidence="1 2">
    <name type="scientific">Mytilus edulis</name>
    <name type="common">Blue mussel</name>
    <dbReference type="NCBI Taxonomy" id="6550"/>
    <lineage>
        <taxon>Eukaryota</taxon>
        <taxon>Metazoa</taxon>
        <taxon>Spiralia</taxon>
        <taxon>Lophotrochozoa</taxon>
        <taxon>Mollusca</taxon>
        <taxon>Bivalvia</taxon>
        <taxon>Autobranchia</taxon>
        <taxon>Pteriomorphia</taxon>
        <taxon>Mytilida</taxon>
        <taxon>Mytiloidea</taxon>
        <taxon>Mytilidae</taxon>
        <taxon>Mytilinae</taxon>
        <taxon>Mytilus</taxon>
    </lineage>
</organism>
<reference evidence="1" key="1">
    <citation type="submission" date="2021-03" db="EMBL/GenBank/DDBJ databases">
        <authorList>
            <person name="Bekaert M."/>
        </authorList>
    </citation>
    <scope>NUCLEOTIDE SEQUENCE</scope>
</reference>
<protein>
    <submittedName>
        <fullName evidence="1">Uncharacterized protein</fullName>
    </submittedName>
</protein>
<keyword evidence="2" id="KW-1185">Reference proteome</keyword>
<proteinExistence type="predicted"/>
<name>A0A8S3THT3_MYTED</name>
<comment type="caution">
    <text evidence="1">The sequence shown here is derived from an EMBL/GenBank/DDBJ whole genome shotgun (WGS) entry which is preliminary data.</text>
</comment>
<evidence type="ECO:0000313" key="2">
    <source>
        <dbReference type="Proteomes" id="UP000683360"/>
    </source>
</evidence>
<dbReference type="AlphaFoldDB" id="A0A8S3THT3"/>
<sequence length="189" mass="21699">MERVLVVNRIRIKKKTVVPPLSLKIVYMEIDHTPTDDIIIQPKSNLKGLLSPNALISKDETMKAVFRNDRDTVIILITLHSDRFSVNVDNPYSYKTSENISDRFSVNSPSCYFETADKQSKSQLKFRNGILYYFLWDDSVAPRLLFITPRKLRLEIPHLCHDLRPAGHLGLNLGRIKTHSLLVLNDNGL</sequence>
<accession>A0A8S3THT3</accession>
<dbReference type="EMBL" id="CAJPWZ010002200">
    <property type="protein sequence ID" value="CAG2233123.1"/>
    <property type="molecule type" value="Genomic_DNA"/>
</dbReference>